<feature type="region of interest" description="Disordered" evidence="1">
    <location>
        <begin position="495"/>
        <end position="555"/>
    </location>
</feature>
<evidence type="ECO:0000313" key="3">
    <source>
        <dbReference type="EMBL" id="KAK7256344.1"/>
    </source>
</evidence>
<accession>A0AAN9HWI8</accession>
<evidence type="ECO:0000256" key="1">
    <source>
        <dbReference type="SAM" id="MobiDB-lite"/>
    </source>
</evidence>
<dbReference type="EMBL" id="JAYWIO010000006">
    <property type="protein sequence ID" value="KAK7256344.1"/>
    <property type="molecule type" value="Genomic_DNA"/>
</dbReference>
<feature type="compositionally biased region" description="Low complexity" evidence="1">
    <location>
        <begin position="405"/>
        <end position="414"/>
    </location>
</feature>
<feature type="region of interest" description="Disordered" evidence="1">
    <location>
        <begin position="83"/>
        <end position="111"/>
    </location>
</feature>
<sequence>MYPQNFLHYLFSLSHSHLLSRKQKQNHNKKMHTLFLLFSFFFFTSFSSQQLASSTPILSPINNRRILHEPFVPLDSFPPSETPLPPPILPSTTSTPNPKLPLSTTTTTTTPDQSPFSPFFPFYPYPSPPPPPPSFSTFASFPANISSLVIPHSPETNNSSSTKPLSLAIIAVVCATAMIAISALVYCGRKRHSVGNKTIRTESSLGLFPPNAETVNRNQRLRHTSSVSSELLYSRRVENVPDSGANDGSLEMESPELQPLPRLALRLPQQAHVNEEENEEFYSPKGSSLGGSGASESFGGNGLGSWRVLPAVTKENFSERCGGLSSSSCCSGSPVANLSPARAQVRSSSEEEGRSLPSTSLHSSPERNHHAASSFTEEEVRNEDALPRASNDSNGVRKSLAPSLSSAFSLPSSPEKAMHCDSLDQSPRISSFSNGYRLSGLSSVPLSPTLLSSPEREFFNHTWNESEKFTNWVPQRKQWEIPVLSMPVGPSHRVSLSLPSRLPPTQPTLPHPKQREVLARPPELTPPSRPFVLLKPATKVSPSELPLSSRNSGEY</sequence>
<feature type="region of interest" description="Disordered" evidence="1">
    <location>
        <begin position="405"/>
        <end position="424"/>
    </location>
</feature>
<feature type="region of interest" description="Disordered" evidence="1">
    <location>
        <begin position="325"/>
        <end position="398"/>
    </location>
</feature>
<dbReference type="AlphaFoldDB" id="A0AAN9HWI8"/>
<feature type="compositionally biased region" description="Low complexity" evidence="1">
    <location>
        <begin position="90"/>
        <end position="111"/>
    </location>
</feature>
<proteinExistence type="predicted"/>
<keyword evidence="2" id="KW-0472">Membrane</keyword>
<evidence type="ECO:0000313" key="4">
    <source>
        <dbReference type="Proteomes" id="UP001372338"/>
    </source>
</evidence>
<keyword evidence="4" id="KW-1185">Reference proteome</keyword>
<organism evidence="3 4">
    <name type="scientific">Crotalaria pallida</name>
    <name type="common">Smooth rattlebox</name>
    <name type="synonym">Crotalaria striata</name>
    <dbReference type="NCBI Taxonomy" id="3830"/>
    <lineage>
        <taxon>Eukaryota</taxon>
        <taxon>Viridiplantae</taxon>
        <taxon>Streptophyta</taxon>
        <taxon>Embryophyta</taxon>
        <taxon>Tracheophyta</taxon>
        <taxon>Spermatophyta</taxon>
        <taxon>Magnoliopsida</taxon>
        <taxon>eudicotyledons</taxon>
        <taxon>Gunneridae</taxon>
        <taxon>Pentapetalae</taxon>
        <taxon>rosids</taxon>
        <taxon>fabids</taxon>
        <taxon>Fabales</taxon>
        <taxon>Fabaceae</taxon>
        <taxon>Papilionoideae</taxon>
        <taxon>50 kb inversion clade</taxon>
        <taxon>genistoids sensu lato</taxon>
        <taxon>core genistoids</taxon>
        <taxon>Crotalarieae</taxon>
        <taxon>Crotalaria</taxon>
    </lineage>
</organism>
<name>A0AAN9HWI8_CROPI</name>
<protein>
    <submittedName>
        <fullName evidence="3">Uncharacterized protein</fullName>
    </submittedName>
</protein>
<dbReference type="Proteomes" id="UP001372338">
    <property type="component" value="Unassembled WGS sequence"/>
</dbReference>
<gene>
    <name evidence="3" type="ORF">RIF29_29786</name>
</gene>
<feature type="compositionally biased region" description="Polar residues" evidence="1">
    <location>
        <begin position="546"/>
        <end position="555"/>
    </location>
</feature>
<comment type="caution">
    <text evidence="3">The sequence shown here is derived from an EMBL/GenBank/DDBJ whole genome shotgun (WGS) entry which is preliminary data.</text>
</comment>
<evidence type="ECO:0000256" key="2">
    <source>
        <dbReference type="SAM" id="Phobius"/>
    </source>
</evidence>
<keyword evidence="2" id="KW-0812">Transmembrane</keyword>
<keyword evidence="2" id="KW-1133">Transmembrane helix</keyword>
<reference evidence="3 4" key="1">
    <citation type="submission" date="2024-01" db="EMBL/GenBank/DDBJ databases">
        <title>The genomes of 5 underutilized Papilionoideae crops provide insights into root nodulation and disease resistanc.</title>
        <authorList>
            <person name="Yuan L."/>
        </authorList>
    </citation>
    <scope>NUCLEOTIDE SEQUENCE [LARGE SCALE GENOMIC DNA]</scope>
    <source>
        <strain evidence="3">ZHUSHIDOU_FW_LH</strain>
        <tissue evidence="3">Leaf</tissue>
    </source>
</reference>
<feature type="region of interest" description="Disordered" evidence="1">
    <location>
        <begin position="274"/>
        <end position="296"/>
    </location>
</feature>
<feature type="transmembrane region" description="Helical" evidence="2">
    <location>
        <begin position="165"/>
        <end position="187"/>
    </location>
</feature>
<feature type="compositionally biased region" description="Pro residues" evidence="1">
    <location>
        <begin position="501"/>
        <end position="510"/>
    </location>
</feature>